<name>A0A506UL46_9PROT</name>
<proteinExistence type="predicted"/>
<evidence type="ECO:0000313" key="3">
    <source>
        <dbReference type="Proteomes" id="UP000315037"/>
    </source>
</evidence>
<dbReference type="EMBL" id="SORZ01000002">
    <property type="protein sequence ID" value="TPW34071.1"/>
    <property type="molecule type" value="Genomic_DNA"/>
</dbReference>
<sequence>MPSFEPLRLIQIQPGRGRRILALLCAVVGIGSGMALHMQKAQAAPGPQTFGDRDAKKPPSMHQLFRSSQLPKTYADFSMFHFVPRGSIIVEQPERGRLIFRSRKTGQPNGYAELKGDSVLYYDPAGRPIRLQHLTPEEMDRWNKNALANR</sequence>
<evidence type="ECO:0000313" key="2">
    <source>
        <dbReference type="EMBL" id="TPW34071.1"/>
    </source>
</evidence>
<organism evidence="2 3">
    <name type="scientific">Oecophyllibacter saccharovorans</name>
    <dbReference type="NCBI Taxonomy" id="2558360"/>
    <lineage>
        <taxon>Bacteria</taxon>
        <taxon>Pseudomonadati</taxon>
        <taxon>Pseudomonadota</taxon>
        <taxon>Alphaproteobacteria</taxon>
        <taxon>Acetobacterales</taxon>
        <taxon>Acetobacteraceae</taxon>
        <taxon>Oecophyllibacter</taxon>
    </lineage>
</organism>
<evidence type="ECO:0000256" key="1">
    <source>
        <dbReference type="SAM" id="MobiDB-lite"/>
    </source>
</evidence>
<dbReference type="Proteomes" id="UP000315037">
    <property type="component" value="Unassembled WGS sequence"/>
</dbReference>
<dbReference type="AlphaFoldDB" id="A0A506UL46"/>
<gene>
    <name evidence="2" type="ORF">E3202_05870</name>
</gene>
<dbReference type="RefSeq" id="WP_165600746.1">
    <property type="nucleotide sequence ID" value="NZ_SORZ01000002.1"/>
</dbReference>
<feature type="region of interest" description="Disordered" evidence="1">
    <location>
        <begin position="44"/>
        <end position="63"/>
    </location>
</feature>
<protein>
    <submittedName>
        <fullName evidence="2">Uncharacterized protein</fullName>
    </submittedName>
</protein>
<keyword evidence="3" id="KW-1185">Reference proteome</keyword>
<comment type="caution">
    <text evidence="2">The sequence shown here is derived from an EMBL/GenBank/DDBJ whole genome shotgun (WGS) entry which is preliminary data.</text>
</comment>
<reference evidence="2 3" key="1">
    <citation type="submission" date="2019-03" db="EMBL/GenBank/DDBJ databases">
        <title>The complete genome sequence of Neokomagataea sp. Jb2 NBRC113641.</title>
        <authorList>
            <person name="Chua K.-O."/>
            <person name="Chan K.-G."/>
            <person name="See-Too W.-S."/>
        </authorList>
    </citation>
    <scope>NUCLEOTIDE SEQUENCE [LARGE SCALE GENOMIC DNA]</scope>
    <source>
        <strain evidence="2 3">Jb2</strain>
    </source>
</reference>
<accession>A0A506UL46</accession>